<dbReference type="Proteomes" id="UP001497516">
    <property type="component" value="Chromosome 9"/>
</dbReference>
<evidence type="ECO:0000313" key="3">
    <source>
        <dbReference type="Proteomes" id="UP001497516"/>
    </source>
</evidence>
<protein>
    <recommendedName>
        <fullName evidence="1">Retrovirus-related Pol polyprotein from transposon TNT 1-94-like beta-barrel domain-containing protein</fullName>
    </recommendedName>
</protein>
<organism evidence="2 3">
    <name type="scientific">Linum trigynum</name>
    <dbReference type="NCBI Taxonomy" id="586398"/>
    <lineage>
        <taxon>Eukaryota</taxon>
        <taxon>Viridiplantae</taxon>
        <taxon>Streptophyta</taxon>
        <taxon>Embryophyta</taxon>
        <taxon>Tracheophyta</taxon>
        <taxon>Spermatophyta</taxon>
        <taxon>Magnoliopsida</taxon>
        <taxon>eudicotyledons</taxon>
        <taxon>Gunneridae</taxon>
        <taxon>Pentapetalae</taxon>
        <taxon>rosids</taxon>
        <taxon>fabids</taxon>
        <taxon>Malpighiales</taxon>
        <taxon>Linaceae</taxon>
        <taxon>Linum</taxon>
    </lineage>
</organism>
<sequence length="152" mass="17397">MSPNRNYFATYEHIYGGNIVMANEVVCKVVGIWSIKMRTHDGSFCLVNKVRHVSQMTKNLISISLLDIKGFSFKEKCVVAYVCKGPRKILKGMKHDSFYALQMFVLSGSAIVTSSEVHKEDMITLWHMRLDHKGELGMKILSKRDLLYVHKV</sequence>
<name>A0AAV2GWH9_9ROSI</name>
<evidence type="ECO:0000259" key="1">
    <source>
        <dbReference type="Pfam" id="PF22936"/>
    </source>
</evidence>
<gene>
    <name evidence="2" type="ORF">LTRI10_LOCUS52853</name>
</gene>
<dbReference type="InterPro" id="IPR054722">
    <property type="entry name" value="PolX-like_BBD"/>
</dbReference>
<accession>A0AAV2GWH9</accession>
<feature type="domain" description="Retrovirus-related Pol polyprotein from transposon TNT 1-94-like beta-barrel" evidence="1">
    <location>
        <begin position="1"/>
        <end position="71"/>
    </location>
</feature>
<dbReference type="Pfam" id="PF22936">
    <property type="entry name" value="Pol_BBD"/>
    <property type="match status" value="1"/>
</dbReference>
<proteinExistence type="predicted"/>
<dbReference type="EMBL" id="OZ034822">
    <property type="protein sequence ID" value="CAL1413635.1"/>
    <property type="molecule type" value="Genomic_DNA"/>
</dbReference>
<keyword evidence="3" id="KW-1185">Reference proteome</keyword>
<reference evidence="2 3" key="1">
    <citation type="submission" date="2024-04" db="EMBL/GenBank/DDBJ databases">
        <authorList>
            <person name="Fracassetti M."/>
        </authorList>
    </citation>
    <scope>NUCLEOTIDE SEQUENCE [LARGE SCALE GENOMIC DNA]</scope>
</reference>
<dbReference type="AlphaFoldDB" id="A0AAV2GWH9"/>
<evidence type="ECO:0000313" key="2">
    <source>
        <dbReference type="EMBL" id="CAL1413635.1"/>
    </source>
</evidence>